<comment type="caution">
    <text evidence="2">The sequence shown here is derived from an EMBL/GenBank/DDBJ whole genome shotgun (WGS) entry which is preliminary data.</text>
</comment>
<dbReference type="Proteomes" id="UP000494165">
    <property type="component" value="Unassembled WGS sequence"/>
</dbReference>
<reference evidence="2 3" key="1">
    <citation type="submission" date="2020-04" db="EMBL/GenBank/DDBJ databases">
        <authorList>
            <person name="Alioto T."/>
            <person name="Alioto T."/>
            <person name="Gomez Garrido J."/>
        </authorList>
    </citation>
    <scope>NUCLEOTIDE SEQUENCE [LARGE SCALE GENOMIC DNA]</scope>
</reference>
<dbReference type="InterPro" id="IPR005135">
    <property type="entry name" value="Endo/exonuclease/phosphatase"/>
</dbReference>
<evidence type="ECO:0000313" key="3">
    <source>
        <dbReference type="Proteomes" id="UP000494165"/>
    </source>
</evidence>
<dbReference type="InterPro" id="IPR000477">
    <property type="entry name" value="RT_dom"/>
</dbReference>
<feature type="domain" description="Reverse transcriptase" evidence="1">
    <location>
        <begin position="473"/>
        <end position="728"/>
    </location>
</feature>
<gene>
    <name evidence="2" type="ORF">CLODIP_2_CD01988</name>
</gene>
<dbReference type="InterPro" id="IPR036691">
    <property type="entry name" value="Endo/exonu/phosph_ase_sf"/>
</dbReference>
<dbReference type="Gene3D" id="3.60.10.10">
    <property type="entry name" value="Endonuclease/exonuclease/phosphatase"/>
    <property type="match status" value="1"/>
</dbReference>
<dbReference type="PANTHER" id="PTHR33395:SF22">
    <property type="entry name" value="REVERSE TRANSCRIPTASE DOMAIN-CONTAINING PROTEIN"/>
    <property type="match status" value="1"/>
</dbReference>
<dbReference type="GO" id="GO:0071897">
    <property type="term" value="P:DNA biosynthetic process"/>
    <property type="evidence" value="ECO:0007669"/>
    <property type="project" value="UniProtKB-ARBA"/>
</dbReference>
<sequence length="729" mass="81289">MILCFNARSLKNRKRAADIAALLDMHSADIVAINETWLSADVLDHEVIPTDYVVLRKDRVGGKRPAGGVLLAILPHLQPRRQIQLETSAEAVWAELTISNVRVLIASVYRAPNSSAEQNEELQRSLSLAAEQQHNYDALFVMGDLNLEIDWNAEAPIPKSTVAEKFLDSFDSLAFAQLIKSATRTTATTEKIIDLFLSDTPTLVSSSEVIAGISDHDALLVHLKMDSRRPTPISATVPDWQRANWPMLNELLEVRLQAVQAKDDLFTAWEEWKTILFECVANCVPNRRQRSKKRLLPWLDKGLKKMIKIKNSLFKIWQEEKTDEAKAIFQAARKATQGAIRLAKDRWLWALGRGPGGAAVFWKYIHSKSKVPINTASFSAGGQIFTEPRAIASQFLASFKENFSPASLDFPFLRRAPVQEPKLNQWRISVGDVENQLKTLDIKSATGPDGIPAVLLKNCASTLCPSLAHIFQLSILASDLPMDWKNAAVTPVPKEGEKTNFKNYRPISVTSIVGKLLEKHVRNQLAAFLEQTEALPDGQHGFRSRRSCTTMLLRTLDSWTAALDSQSGARIHAVFLDWSKAFDKVPHRRLLNKLQFHGVDGAALKWLQNFLVGRSQFVRYNGAHSEPCEVTSGVIQGSCLGPLLFNLFAADLPAVVNTNLVQYADDCTVFNNIKSDDDIDALQDDLARIDIWCLNNGMQLNAKKCVVMDVTRARLPCNPRYTIGGVTLQ</sequence>
<dbReference type="EMBL" id="CADEPI010000194">
    <property type="protein sequence ID" value="CAB3379751.1"/>
    <property type="molecule type" value="Genomic_DNA"/>
</dbReference>
<dbReference type="PROSITE" id="PS50878">
    <property type="entry name" value="RT_POL"/>
    <property type="match status" value="1"/>
</dbReference>
<dbReference type="Pfam" id="PF03372">
    <property type="entry name" value="Exo_endo_phos"/>
    <property type="match status" value="1"/>
</dbReference>
<dbReference type="SUPFAM" id="SSF56219">
    <property type="entry name" value="DNase I-like"/>
    <property type="match status" value="1"/>
</dbReference>
<dbReference type="SUPFAM" id="SSF56672">
    <property type="entry name" value="DNA/RNA polymerases"/>
    <property type="match status" value="1"/>
</dbReference>
<dbReference type="GO" id="GO:0003824">
    <property type="term" value="F:catalytic activity"/>
    <property type="evidence" value="ECO:0007669"/>
    <property type="project" value="InterPro"/>
</dbReference>
<name>A0A8S1DGI1_9INSE</name>
<evidence type="ECO:0000313" key="2">
    <source>
        <dbReference type="EMBL" id="CAB3379751.1"/>
    </source>
</evidence>
<accession>A0A8S1DGI1</accession>
<proteinExistence type="predicted"/>
<organism evidence="2 3">
    <name type="scientific">Cloeon dipterum</name>
    <dbReference type="NCBI Taxonomy" id="197152"/>
    <lineage>
        <taxon>Eukaryota</taxon>
        <taxon>Metazoa</taxon>
        <taxon>Ecdysozoa</taxon>
        <taxon>Arthropoda</taxon>
        <taxon>Hexapoda</taxon>
        <taxon>Insecta</taxon>
        <taxon>Pterygota</taxon>
        <taxon>Palaeoptera</taxon>
        <taxon>Ephemeroptera</taxon>
        <taxon>Pisciforma</taxon>
        <taxon>Baetidae</taxon>
        <taxon>Cloeon</taxon>
    </lineage>
</organism>
<keyword evidence="3" id="KW-1185">Reference proteome</keyword>
<protein>
    <recommendedName>
        <fullName evidence="1">Reverse transcriptase domain-containing protein</fullName>
    </recommendedName>
</protein>
<dbReference type="CDD" id="cd01650">
    <property type="entry name" value="RT_nLTR_like"/>
    <property type="match status" value="1"/>
</dbReference>
<dbReference type="AlphaFoldDB" id="A0A8S1DGI1"/>
<dbReference type="OrthoDB" id="6928959at2759"/>
<dbReference type="PANTHER" id="PTHR33395">
    <property type="entry name" value="TRANSCRIPTASE, PUTATIVE-RELATED-RELATED"/>
    <property type="match status" value="1"/>
</dbReference>
<evidence type="ECO:0000259" key="1">
    <source>
        <dbReference type="PROSITE" id="PS50878"/>
    </source>
</evidence>
<dbReference type="Pfam" id="PF00078">
    <property type="entry name" value="RVT_1"/>
    <property type="match status" value="1"/>
</dbReference>
<dbReference type="InterPro" id="IPR043502">
    <property type="entry name" value="DNA/RNA_pol_sf"/>
</dbReference>